<protein>
    <submittedName>
        <fullName evidence="2">Uncharacterized protein</fullName>
    </submittedName>
</protein>
<evidence type="ECO:0000313" key="2">
    <source>
        <dbReference type="EMBL" id="CBK22912.2"/>
    </source>
</evidence>
<name>D8M4C3_BLAHO</name>
<accession>D8M4C3</accession>
<dbReference type="RefSeq" id="XP_012896960.1">
    <property type="nucleotide sequence ID" value="XM_013041506.1"/>
</dbReference>
<feature type="compositionally biased region" description="Polar residues" evidence="1">
    <location>
        <begin position="28"/>
        <end position="39"/>
    </location>
</feature>
<sequence>MLPLHLSEIQISQQEISDIADAVKRNTTEIPQKGSTRSNQSRREKLIGIHPC</sequence>
<organism evidence="2">
    <name type="scientific">Blastocystis hominis</name>
    <dbReference type="NCBI Taxonomy" id="12968"/>
    <lineage>
        <taxon>Eukaryota</taxon>
        <taxon>Sar</taxon>
        <taxon>Stramenopiles</taxon>
        <taxon>Bigyra</taxon>
        <taxon>Opalozoa</taxon>
        <taxon>Opalinata</taxon>
        <taxon>Blastocystidae</taxon>
        <taxon>Blastocystis</taxon>
    </lineage>
</organism>
<gene>
    <name evidence="2" type="ORF">GSBLH_T00002883001</name>
</gene>
<dbReference type="Proteomes" id="UP000008312">
    <property type="component" value="Unassembled WGS sequence"/>
</dbReference>
<feature type="compositionally biased region" description="Basic and acidic residues" evidence="1">
    <location>
        <begin position="41"/>
        <end position="52"/>
    </location>
</feature>
<feature type="region of interest" description="Disordered" evidence="1">
    <location>
        <begin position="26"/>
        <end position="52"/>
    </location>
</feature>
<evidence type="ECO:0000256" key="1">
    <source>
        <dbReference type="SAM" id="MobiDB-lite"/>
    </source>
</evidence>
<reference evidence="2" key="1">
    <citation type="submission" date="2010-02" db="EMBL/GenBank/DDBJ databases">
        <title>Sequencing and annotation of the Blastocystis hominis genome.</title>
        <authorList>
            <person name="Wincker P."/>
        </authorList>
    </citation>
    <scope>NUCLEOTIDE SEQUENCE</scope>
    <source>
        <strain evidence="2">Singapore isolate B</strain>
    </source>
</reference>
<dbReference type="GeneID" id="24920018"/>
<dbReference type="InParanoid" id="D8M4C3"/>
<dbReference type="AlphaFoldDB" id="D8M4C3"/>
<proteinExistence type="predicted"/>
<evidence type="ECO:0000313" key="3">
    <source>
        <dbReference type="Proteomes" id="UP000008312"/>
    </source>
</evidence>
<dbReference type="EMBL" id="FN668652">
    <property type="protein sequence ID" value="CBK22912.2"/>
    <property type="molecule type" value="Genomic_DNA"/>
</dbReference>
<keyword evidence="3" id="KW-1185">Reference proteome</keyword>